<accession>W6JSX6</accession>
<evidence type="ECO:0000313" key="14">
    <source>
        <dbReference type="Proteomes" id="UP000035763"/>
    </source>
</evidence>
<keyword evidence="2" id="KW-0813">Transport</keyword>
<evidence type="ECO:0000259" key="11">
    <source>
        <dbReference type="PROSITE" id="PS50893"/>
    </source>
</evidence>
<dbReference type="PROSITE" id="PS50929">
    <property type="entry name" value="ABC_TM1F"/>
    <property type="match status" value="1"/>
</dbReference>
<keyword evidence="14" id="KW-1185">Reference proteome</keyword>
<dbReference type="Gene3D" id="3.40.50.300">
    <property type="entry name" value="P-loop containing nucleotide triphosphate hydrolases"/>
    <property type="match status" value="1"/>
</dbReference>
<evidence type="ECO:0000256" key="8">
    <source>
        <dbReference type="ARBA" id="ARBA00023136"/>
    </source>
</evidence>
<dbReference type="PROSITE" id="PS50893">
    <property type="entry name" value="ABC_TRANSPORTER_2"/>
    <property type="match status" value="1"/>
</dbReference>
<evidence type="ECO:0000256" key="2">
    <source>
        <dbReference type="ARBA" id="ARBA00022448"/>
    </source>
</evidence>
<keyword evidence="8 10" id="KW-0472">Membrane</keyword>
<comment type="caution">
    <text evidence="13">The sequence shown here is derived from an EMBL/GenBank/DDBJ whole genome shotgun (WGS) entry which is preliminary data.</text>
</comment>
<evidence type="ECO:0000256" key="1">
    <source>
        <dbReference type="ARBA" id="ARBA00004651"/>
    </source>
</evidence>
<dbReference type="InterPro" id="IPR011527">
    <property type="entry name" value="ABC1_TM_dom"/>
</dbReference>
<dbReference type="FunFam" id="3.40.50.300:FF:000299">
    <property type="entry name" value="ABC transporter ATP-binding protein/permease"/>
    <property type="match status" value="1"/>
</dbReference>
<dbReference type="InterPro" id="IPR039421">
    <property type="entry name" value="Type_1_exporter"/>
</dbReference>
<dbReference type="GO" id="GO:0005886">
    <property type="term" value="C:plasma membrane"/>
    <property type="evidence" value="ECO:0007669"/>
    <property type="project" value="UniProtKB-SubCell"/>
</dbReference>
<feature type="transmembrane region" description="Helical" evidence="10">
    <location>
        <begin position="172"/>
        <end position="192"/>
    </location>
</feature>
<dbReference type="InterPro" id="IPR003439">
    <property type="entry name" value="ABC_transporter-like_ATP-bd"/>
</dbReference>
<comment type="subcellular location">
    <subcellularLocation>
        <location evidence="1">Cell membrane</location>
        <topology evidence="1">Multi-pass membrane protein</topology>
    </subcellularLocation>
</comment>
<keyword evidence="5" id="KW-0547">Nucleotide-binding</keyword>
<dbReference type="AlphaFoldDB" id="W6JSX6"/>
<feature type="transmembrane region" description="Helical" evidence="10">
    <location>
        <begin position="260"/>
        <end position="280"/>
    </location>
</feature>
<feature type="domain" description="ABC transmembrane type-1" evidence="12">
    <location>
        <begin position="31"/>
        <end position="317"/>
    </location>
</feature>
<dbReference type="GO" id="GO:0005524">
    <property type="term" value="F:ATP binding"/>
    <property type="evidence" value="ECO:0007669"/>
    <property type="project" value="UniProtKB-KW"/>
</dbReference>
<keyword evidence="4 10" id="KW-0812">Transmembrane</keyword>
<keyword evidence="3" id="KW-1003">Cell membrane</keyword>
<proteinExistence type="inferred from homology"/>
<dbReference type="SUPFAM" id="SSF52540">
    <property type="entry name" value="P-loop containing nucleoside triphosphate hydrolases"/>
    <property type="match status" value="1"/>
</dbReference>
<evidence type="ECO:0000256" key="5">
    <source>
        <dbReference type="ARBA" id="ARBA00022741"/>
    </source>
</evidence>
<evidence type="ECO:0000259" key="12">
    <source>
        <dbReference type="PROSITE" id="PS50929"/>
    </source>
</evidence>
<keyword evidence="7 10" id="KW-1133">Transmembrane helix</keyword>
<comment type="similarity">
    <text evidence="9">Belongs to the ABC transporter superfamily. Lipid exporter (TC 3.A.1.106) family.</text>
</comment>
<dbReference type="InterPro" id="IPR017871">
    <property type="entry name" value="ABC_transporter-like_CS"/>
</dbReference>
<dbReference type="Gene3D" id="1.20.1560.10">
    <property type="entry name" value="ABC transporter type 1, transmembrane domain"/>
    <property type="match status" value="1"/>
</dbReference>
<dbReference type="OrthoDB" id="9806127at2"/>
<feature type="domain" description="ABC transporter" evidence="11">
    <location>
        <begin position="350"/>
        <end position="584"/>
    </location>
</feature>
<dbReference type="RefSeq" id="WP_048697536.1">
    <property type="nucleotide sequence ID" value="NZ_HG764815.1"/>
</dbReference>
<dbReference type="Pfam" id="PF00005">
    <property type="entry name" value="ABC_tran"/>
    <property type="match status" value="1"/>
</dbReference>
<feature type="transmembrane region" description="Helical" evidence="10">
    <location>
        <begin position="78"/>
        <end position="101"/>
    </location>
</feature>
<name>W6JSX6_9MICO</name>
<organism evidence="13 14">
    <name type="scientific">Nostocoides australiense Ben110</name>
    <dbReference type="NCBI Taxonomy" id="1193182"/>
    <lineage>
        <taxon>Bacteria</taxon>
        <taxon>Bacillati</taxon>
        <taxon>Actinomycetota</taxon>
        <taxon>Actinomycetes</taxon>
        <taxon>Micrococcales</taxon>
        <taxon>Intrasporangiaceae</taxon>
        <taxon>Nostocoides</taxon>
    </lineage>
</organism>
<dbReference type="PANTHER" id="PTHR43394">
    <property type="entry name" value="ATP-DEPENDENT PERMEASE MDL1, MITOCHONDRIAL"/>
    <property type="match status" value="1"/>
</dbReference>
<dbReference type="InterPro" id="IPR027417">
    <property type="entry name" value="P-loop_NTPase"/>
</dbReference>
<dbReference type="GO" id="GO:0016887">
    <property type="term" value="F:ATP hydrolysis activity"/>
    <property type="evidence" value="ECO:0007669"/>
    <property type="project" value="InterPro"/>
</dbReference>
<dbReference type="InterPro" id="IPR003593">
    <property type="entry name" value="AAA+_ATPase"/>
</dbReference>
<feature type="transmembrane region" description="Helical" evidence="10">
    <location>
        <begin position="32"/>
        <end position="58"/>
    </location>
</feature>
<dbReference type="Proteomes" id="UP000035763">
    <property type="component" value="Unassembled WGS sequence"/>
</dbReference>
<gene>
    <name evidence="13" type="ORF">BN11_1520011</name>
</gene>
<evidence type="ECO:0000256" key="7">
    <source>
        <dbReference type="ARBA" id="ARBA00022989"/>
    </source>
</evidence>
<evidence type="ECO:0000256" key="3">
    <source>
        <dbReference type="ARBA" id="ARBA00022475"/>
    </source>
</evidence>
<protein>
    <submittedName>
        <fullName evidence="13">ABC transporter, ATP-binding/permease protein</fullName>
    </submittedName>
</protein>
<dbReference type="STRING" id="1193182.BN11_1520011"/>
<evidence type="ECO:0000256" key="4">
    <source>
        <dbReference type="ARBA" id="ARBA00022692"/>
    </source>
</evidence>
<evidence type="ECO:0000256" key="10">
    <source>
        <dbReference type="SAM" id="Phobius"/>
    </source>
</evidence>
<evidence type="ECO:0000313" key="13">
    <source>
        <dbReference type="EMBL" id="CCH72298.1"/>
    </source>
</evidence>
<dbReference type="PANTHER" id="PTHR43394:SF1">
    <property type="entry name" value="ATP-BINDING CASSETTE SUB-FAMILY B MEMBER 10, MITOCHONDRIAL"/>
    <property type="match status" value="1"/>
</dbReference>
<reference evidence="13 14" key="1">
    <citation type="journal article" date="2013" name="ISME J.">
        <title>A metabolic model for members of the genus Tetrasphaera involved in enhanced biological phosphorus removal.</title>
        <authorList>
            <person name="Kristiansen R."/>
            <person name="Nguyen H.T.T."/>
            <person name="Saunders A.M."/>
            <person name="Nielsen J.L."/>
            <person name="Wimmer R."/>
            <person name="Le V.Q."/>
            <person name="McIlroy S.J."/>
            <person name="Petrovski S."/>
            <person name="Seviour R.J."/>
            <person name="Calteau A."/>
            <person name="Nielsen K.L."/>
            <person name="Nielsen P.H."/>
        </authorList>
    </citation>
    <scope>NUCLEOTIDE SEQUENCE [LARGE SCALE GENOMIC DNA]</scope>
    <source>
        <strain evidence="13 14">Ben110</strain>
    </source>
</reference>
<dbReference type="InterPro" id="IPR036640">
    <property type="entry name" value="ABC1_TM_sf"/>
</dbReference>
<feature type="transmembrane region" description="Helical" evidence="10">
    <location>
        <begin position="146"/>
        <end position="166"/>
    </location>
</feature>
<evidence type="ECO:0000256" key="9">
    <source>
        <dbReference type="ARBA" id="ARBA00061644"/>
    </source>
</evidence>
<sequence>MTTKAATTVTSATSGWSLLLTLARRHRVRMAALALTAFVGAMLEAAFLVLLTTTLLAVAGGENQITAPGRVSLSLWTALTLAATAVILRFVLAVLAVRLAATMSAKVRYAQRIELAHAYLYTAWEVQQAEPSGRLQELLTSFVGRVNMAVTAATQAVTAALSLVAFLAASLVIQPVAALAVLSILALLGAILTPLRGRIRARAATTNRADLAFASNVAEFGALPLEMHVFGVQRPIAERVSELTRTATDNQRRVQLLSGLLTPTYTLFVYAAILGAVILLSRIGTDDMAGVGSVMLLMLRSMTFGQQITNVSGIISAAIPSVQLLDATVAKYRAQAANTGRAQPPALTPLVLDAVSFAYAPDRQALDAVSLTVTAGSATGVIGPSGAGKSSLAHLLLGLRRPARGLVTVAGVDLADIDRAWWTSRVAFVPQQPQLFTGTVAENIRFFREGISEQDLHRAAAAANVLQDIQSLPQGFDTHLGERGSQLSGGQRQRISIARALAGSPELVVLDEPTSALDPESEALIRTSLAGLHGDIALVVVAHRMTTLDLCDTLVVMHDGKITAAGTRAELQRSSEFYRRALELAGVS</sequence>
<keyword evidence="6 13" id="KW-0067">ATP-binding</keyword>
<dbReference type="GO" id="GO:0015421">
    <property type="term" value="F:ABC-type oligopeptide transporter activity"/>
    <property type="evidence" value="ECO:0007669"/>
    <property type="project" value="TreeGrafter"/>
</dbReference>
<dbReference type="PROSITE" id="PS00211">
    <property type="entry name" value="ABC_TRANSPORTER_1"/>
    <property type="match status" value="1"/>
</dbReference>
<evidence type="ECO:0000256" key="6">
    <source>
        <dbReference type="ARBA" id="ARBA00022840"/>
    </source>
</evidence>
<dbReference type="SMART" id="SM00382">
    <property type="entry name" value="AAA"/>
    <property type="match status" value="1"/>
</dbReference>
<dbReference type="EMBL" id="CAJA01000060">
    <property type="protein sequence ID" value="CCH72298.1"/>
    <property type="molecule type" value="Genomic_DNA"/>
</dbReference>
<dbReference type="SUPFAM" id="SSF90123">
    <property type="entry name" value="ABC transporter transmembrane region"/>
    <property type="match status" value="1"/>
</dbReference>